<accession>A0A8J2EKD5</accession>
<keyword evidence="2" id="KW-1185">Reference proteome</keyword>
<name>A0A8J2EKD5_COTCN</name>
<dbReference type="OrthoDB" id="7634014at2759"/>
<gene>
    <name evidence="1" type="ORF">HICCMSTLAB_LOCUS1685</name>
</gene>
<proteinExistence type="predicted"/>
<evidence type="ECO:0000313" key="1">
    <source>
        <dbReference type="EMBL" id="CAG5075531.1"/>
    </source>
</evidence>
<reference evidence="1" key="1">
    <citation type="submission" date="2021-04" db="EMBL/GenBank/DDBJ databases">
        <authorList>
            <person name="Chebbi M.A.C M."/>
        </authorList>
    </citation>
    <scope>NUCLEOTIDE SEQUENCE</scope>
</reference>
<evidence type="ECO:0000313" key="2">
    <source>
        <dbReference type="Proteomes" id="UP000786811"/>
    </source>
</evidence>
<organism evidence="1 2">
    <name type="scientific">Cotesia congregata</name>
    <name type="common">Parasitoid wasp</name>
    <name type="synonym">Apanteles congregatus</name>
    <dbReference type="NCBI Taxonomy" id="51543"/>
    <lineage>
        <taxon>Eukaryota</taxon>
        <taxon>Metazoa</taxon>
        <taxon>Ecdysozoa</taxon>
        <taxon>Arthropoda</taxon>
        <taxon>Hexapoda</taxon>
        <taxon>Insecta</taxon>
        <taxon>Pterygota</taxon>
        <taxon>Neoptera</taxon>
        <taxon>Endopterygota</taxon>
        <taxon>Hymenoptera</taxon>
        <taxon>Apocrita</taxon>
        <taxon>Ichneumonoidea</taxon>
        <taxon>Braconidae</taxon>
        <taxon>Microgastrinae</taxon>
        <taxon>Cotesia</taxon>
    </lineage>
</organism>
<comment type="caution">
    <text evidence="1">The sequence shown here is derived from an EMBL/GenBank/DDBJ whole genome shotgun (WGS) entry which is preliminary data.</text>
</comment>
<sequence length="91" mass="11132">MDNVCQVYFQTRKKNLRDIYTLWAIITFVRDEDSAEFLRWCRAFNVKHLRECRDEKIVQKKKLSRTEKICLEKRILRVLQELFYCGCLPNN</sequence>
<dbReference type="AlphaFoldDB" id="A0A8J2EKD5"/>
<dbReference type="Proteomes" id="UP000786811">
    <property type="component" value="Unassembled WGS sequence"/>
</dbReference>
<protein>
    <submittedName>
        <fullName evidence="1">Uncharacterized protein</fullName>
    </submittedName>
</protein>
<dbReference type="EMBL" id="CAJNRD030001116">
    <property type="protein sequence ID" value="CAG5075531.1"/>
    <property type="molecule type" value="Genomic_DNA"/>
</dbReference>